<feature type="region of interest" description="Disordered" evidence="4">
    <location>
        <begin position="532"/>
        <end position="743"/>
    </location>
</feature>
<protein>
    <recommendedName>
        <fullName evidence="5">CHHC U11-48K-type domain-containing protein</fullName>
    </recommendedName>
</protein>
<feature type="region of interest" description="Disordered" evidence="4">
    <location>
        <begin position="1"/>
        <end position="28"/>
    </location>
</feature>
<evidence type="ECO:0000256" key="4">
    <source>
        <dbReference type="SAM" id="MobiDB-lite"/>
    </source>
</evidence>
<evidence type="ECO:0000256" key="2">
    <source>
        <dbReference type="ARBA" id="ARBA00022771"/>
    </source>
</evidence>
<comment type="caution">
    <text evidence="6">The sequence shown here is derived from an EMBL/GenBank/DDBJ whole genome shotgun (WGS) entry which is preliminary data.</text>
</comment>
<name>A0AAV6XBZ9_9LAMI</name>
<evidence type="ECO:0000313" key="6">
    <source>
        <dbReference type="EMBL" id="KAG8380384.1"/>
    </source>
</evidence>
<dbReference type="EMBL" id="WHWC01000006">
    <property type="protein sequence ID" value="KAG8380384.1"/>
    <property type="molecule type" value="Genomic_DNA"/>
</dbReference>
<keyword evidence="3" id="KW-0862">Zinc</keyword>
<accession>A0AAV6XBZ9</accession>
<feature type="compositionally biased region" description="Polar residues" evidence="4">
    <location>
        <begin position="580"/>
        <end position="590"/>
    </location>
</feature>
<keyword evidence="7" id="KW-1185">Reference proteome</keyword>
<feature type="compositionally biased region" description="Polar residues" evidence="4">
    <location>
        <begin position="534"/>
        <end position="548"/>
    </location>
</feature>
<feature type="compositionally biased region" description="Basic and acidic residues" evidence="4">
    <location>
        <begin position="679"/>
        <end position="702"/>
    </location>
</feature>
<dbReference type="PROSITE" id="PS51800">
    <property type="entry name" value="ZF_CHHC_U11_48K"/>
    <property type="match status" value="1"/>
</dbReference>
<keyword evidence="1" id="KW-0479">Metal-binding</keyword>
<feature type="compositionally biased region" description="Polar residues" evidence="4">
    <location>
        <begin position="12"/>
        <end position="21"/>
    </location>
</feature>
<feature type="domain" description="CHHC U11-48K-type" evidence="5">
    <location>
        <begin position="62"/>
        <end position="89"/>
    </location>
</feature>
<evidence type="ECO:0000256" key="3">
    <source>
        <dbReference type="ARBA" id="ARBA00022833"/>
    </source>
</evidence>
<evidence type="ECO:0000256" key="1">
    <source>
        <dbReference type="ARBA" id="ARBA00022723"/>
    </source>
</evidence>
<proteinExistence type="predicted"/>
<dbReference type="PANTHER" id="PTHR21402:SF10">
    <property type="entry name" value="U11_U12 SMALL NUCLEAR RIBONUCLEOPROTEIN 48 KDA PROTEIN"/>
    <property type="match status" value="1"/>
</dbReference>
<feature type="compositionally biased region" description="Basic and acidic residues" evidence="4">
    <location>
        <begin position="549"/>
        <end position="579"/>
    </location>
</feature>
<dbReference type="GO" id="GO:0008270">
    <property type="term" value="F:zinc ion binding"/>
    <property type="evidence" value="ECO:0007669"/>
    <property type="project" value="UniProtKB-KW"/>
</dbReference>
<dbReference type="Proteomes" id="UP000826271">
    <property type="component" value="Unassembled WGS sequence"/>
</dbReference>
<organism evidence="6 7">
    <name type="scientific">Buddleja alternifolia</name>
    <dbReference type="NCBI Taxonomy" id="168488"/>
    <lineage>
        <taxon>Eukaryota</taxon>
        <taxon>Viridiplantae</taxon>
        <taxon>Streptophyta</taxon>
        <taxon>Embryophyta</taxon>
        <taxon>Tracheophyta</taxon>
        <taxon>Spermatophyta</taxon>
        <taxon>Magnoliopsida</taxon>
        <taxon>eudicotyledons</taxon>
        <taxon>Gunneridae</taxon>
        <taxon>Pentapetalae</taxon>
        <taxon>asterids</taxon>
        <taxon>lamiids</taxon>
        <taxon>Lamiales</taxon>
        <taxon>Scrophulariaceae</taxon>
        <taxon>Buddlejeae</taxon>
        <taxon>Buddleja</taxon>
    </lineage>
</organism>
<gene>
    <name evidence="6" type="ORF">BUALT_Bualt06G0009800</name>
</gene>
<sequence>MNPPPPPPPSSFAATFFQSHRPNPPPPPPSLAAALSNLASLLHLCTTTLHSLPTPTPTTTTLLPCPFNPNHLIPPSSLFSHYLNCPSPLSLPLSLHYPLTLNSSAATAPPSFATSSDLSVSLDNYVSYNNNFFYQNCPGPVTPSVHPPPLLNLPTNLYMECADFNKDPSVGEALGFSVNFIRFLPSEVWAIRSETEAWGGGCPTVYSSRILRAILRLRDCKLLHLYEWIVASSPRYGIIIDFAMRDHVVLLVRLCLKAIVRETYGLAGVNFSDGESKMEENLFLRLSNQSFECPILVKVVMWLALQFSILYGEVNGKFLAVDVLKECIIDSASHASLLPLEQENAESNEVDKVDSKAGGPVQSVVLMEDNEKDERENMKDQTVGNSMIYISQVAAAVAALHERSTIEEKIKALRNPRPLSAYQRNMEHAYVSKIADAERQKRSDYRPIIEHDGLLWKRSNSQDTNKLKTREELLAEERDYKRRRMSYRGKKLKGNTLEVMRNIIDEYMEEIKLAGGIGGMSKAVEETEPLASENFYTNPGSTSVSGTKRNTEVSEENKDQAHDYRKQSNSRHDSKDIESHWNNGLRNSNRNVKRAPHDRDDYSRSREVRQSSSHSRDHLHGRGNSEYVEPFGEGSSNRSHKSRSESHERNHHKRNRDEPERNNHERERDQHKRTSRKKERYEDKRQDRDRGRSKSNSTRRERDEDDDRHRDRRRSKTIRSSSSQPELDEFEDRYDPAESHDFQ</sequence>
<feature type="compositionally biased region" description="Basic and acidic residues" evidence="4">
    <location>
        <begin position="733"/>
        <end position="743"/>
    </location>
</feature>
<dbReference type="InterPro" id="IPR051591">
    <property type="entry name" value="UPF0224_FAM112_RNA_Proc"/>
</dbReference>
<dbReference type="InterPro" id="IPR022776">
    <property type="entry name" value="TRM13/UPF0224_CHHC_Znf_dom"/>
</dbReference>
<dbReference type="AlphaFoldDB" id="A0AAV6XBZ9"/>
<evidence type="ECO:0000259" key="5">
    <source>
        <dbReference type="PROSITE" id="PS51800"/>
    </source>
</evidence>
<dbReference type="PANTHER" id="PTHR21402">
    <property type="entry name" value="GAMETOCYTE SPECIFIC FACTOR 1-RELATED"/>
    <property type="match status" value="1"/>
</dbReference>
<feature type="compositionally biased region" description="Basic and acidic residues" evidence="4">
    <location>
        <begin position="595"/>
        <end position="620"/>
    </location>
</feature>
<feature type="compositionally biased region" description="Basic and acidic residues" evidence="4">
    <location>
        <begin position="655"/>
        <end position="672"/>
    </location>
</feature>
<dbReference type="Pfam" id="PF05253">
    <property type="entry name" value="zf-U11-48K"/>
    <property type="match status" value="1"/>
</dbReference>
<reference evidence="6" key="1">
    <citation type="submission" date="2019-10" db="EMBL/GenBank/DDBJ databases">
        <authorList>
            <person name="Zhang R."/>
            <person name="Pan Y."/>
            <person name="Wang J."/>
            <person name="Ma R."/>
            <person name="Yu S."/>
        </authorList>
    </citation>
    <scope>NUCLEOTIDE SEQUENCE</scope>
    <source>
        <strain evidence="6">LA-IB0</strain>
        <tissue evidence="6">Leaf</tissue>
    </source>
</reference>
<keyword evidence="2" id="KW-0863">Zinc-finger</keyword>
<evidence type="ECO:0000313" key="7">
    <source>
        <dbReference type="Proteomes" id="UP000826271"/>
    </source>
</evidence>
<feature type="compositionally biased region" description="Pro residues" evidence="4">
    <location>
        <begin position="1"/>
        <end position="10"/>
    </location>
</feature>